<proteinExistence type="predicted"/>
<name>A0ABU1MVZ3_9CAUL</name>
<dbReference type="EMBL" id="JAVDRL010000003">
    <property type="protein sequence ID" value="MDR6530263.1"/>
    <property type="molecule type" value="Genomic_DNA"/>
</dbReference>
<reference evidence="1 2" key="1">
    <citation type="submission" date="2023-07" db="EMBL/GenBank/DDBJ databases">
        <title>Sorghum-associated microbial communities from plants grown in Nebraska, USA.</title>
        <authorList>
            <person name="Schachtman D."/>
        </authorList>
    </citation>
    <scope>NUCLEOTIDE SEQUENCE [LARGE SCALE GENOMIC DNA]</scope>
    <source>
        <strain evidence="1 2">DS2154</strain>
    </source>
</reference>
<evidence type="ECO:0000313" key="2">
    <source>
        <dbReference type="Proteomes" id="UP001262754"/>
    </source>
</evidence>
<sequence>MASELERWAVTERQFLQNEIRWFNAGAKLTSPAGEDITAAKVKELGARLEHVRLALSE</sequence>
<keyword evidence="2" id="KW-1185">Reference proteome</keyword>
<dbReference type="Proteomes" id="UP001262754">
    <property type="component" value="Unassembled WGS sequence"/>
</dbReference>
<gene>
    <name evidence="1" type="ORF">J2800_000999</name>
</gene>
<comment type="caution">
    <text evidence="1">The sequence shown here is derived from an EMBL/GenBank/DDBJ whole genome shotgun (WGS) entry which is preliminary data.</text>
</comment>
<organism evidence="1 2">
    <name type="scientific">Caulobacter rhizosphaerae</name>
    <dbReference type="NCBI Taxonomy" id="2010972"/>
    <lineage>
        <taxon>Bacteria</taxon>
        <taxon>Pseudomonadati</taxon>
        <taxon>Pseudomonadota</taxon>
        <taxon>Alphaproteobacteria</taxon>
        <taxon>Caulobacterales</taxon>
        <taxon>Caulobacteraceae</taxon>
        <taxon>Caulobacter</taxon>
    </lineage>
</organism>
<evidence type="ECO:0000313" key="1">
    <source>
        <dbReference type="EMBL" id="MDR6530263.1"/>
    </source>
</evidence>
<protein>
    <submittedName>
        <fullName evidence="1">Uncharacterized protein</fullName>
    </submittedName>
</protein>
<accession>A0ABU1MVZ3</accession>
<dbReference type="RefSeq" id="WP_310029717.1">
    <property type="nucleotide sequence ID" value="NZ_JAVDRL010000003.1"/>
</dbReference>